<evidence type="ECO:0000313" key="12">
    <source>
        <dbReference type="Proteomes" id="UP000298138"/>
    </source>
</evidence>
<keyword evidence="3 9" id="KW-0813">Transport</keyword>
<keyword evidence="5 9" id="KW-0653">Protein transport</keyword>
<protein>
    <recommendedName>
        <fullName evidence="9">Golgi SNAP receptor complex member 1</fullName>
    </recommendedName>
</protein>
<dbReference type="GO" id="GO:0015031">
    <property type="term" value="P:protein transport"/>
    <property type="evidence" value="ECO:0007669"/>
    <property type="project" value="UniProtKB-KW"/>
</dbReference>
<accession>A0A4S2MTB9</accession>
<keyword evidence="7 9" id="KW-0333">Golgi apparatus</keyword>
<evidence type="ECO:0000256" key="6">
    <source>
        <dbReference type="ARBA" id="ARBA00022989"/>
    </source>
</evidence>
<dbReference type="GO" id="GO:0000139">
    <property type="term" value="C:Golgi membrane"/>
    <property type="evidence" value="ECO:0007669"/>
    <property type="project" value="UniProtKB-SubCell"/>
</dbReference>
<dbReference type="GO" id="GO:0006906">
    <property type="term" value="P:vesicle fusion"/>
    <property type="evidence" value="ECO:0007669"/>
    <property type="project" value="TreeGrafter"/>
</dbReference>
<evidence type="ECO:0000256" key="2">
    <source>
        <dbReference type="ARBA" id="ARBA00008473"/>
    </source>
</evidence>
<keyword evidence="9" id="KW-0931">ER-Golgi transport</keyword>
<evidence type="ECO:0000256" key="3">
    <source>
        <dbReference type="ARBA" id="ARBA00022448"/>
    </source>
</evidence>
<dbReference type="STRING" id="341454.A0A4S2MTB9"/>
<keyword evidence="12" id="KW-1185">Reference proteome</keyword>
<dbReference type="EMBL" id="ML220129">
    <property type="protein sequence ID" value="TGZ79723.1"/>
    <property type="molecule type" value="Genomic_DNA"/>
</dbReference>
<dbReference type="PIRSF" id="PIRSF027109">
    <property type="entry name" value="Golgi_SNARE"/>
    <property type="match status" value="1"/>
</dbReference>
<evidence type="ECO:0000256" key="7">
    <source>
        <dbReference type="ARBA" id="ARBA00023034"/>
    </source>
</evidence>
<evidence type="ECO:0000256" key="4">
    <source>
        <dbReference type="ARBA" id="ARBA00022692"/>
    </source>
</evidence>
<dbReference type="GO" id="GO:0006888">
    <property type="term" value="P:endoplasmic reticulum to Golgi vesicle-mediated transport"/>
    <property type="evidence" value="ECO:0007669"/>
    <property type="project" value="InterPro"/>
</dbReference>
<keyword evidence="6 10" id="KW-1133">Transmembrane helix</keyword>
<dbReference type="OrthoDB" id="422156at2759"/>
<comment type="subunit">
    <text evidence="9">Component of several multiprotein Golgi SNARE complexes.</text>
</comment>
<comment type="similarity">
    <text evidence="2 9">Belongs to the GOSR1 family.</text>
</comment>
<proteinExistence type="inferred from homology"/>
<gene>
    <name evidence="11" type="ORF">EX30DRAFT_372754</name>
</gene>
<dbReference type="AlphaFoldDB" id="A0A4S2MTB9"/>
<reference evidence="11 12" key="1">
    <citation type="submission" date="2019-04" db="EMBL/GenBank/DDBJ databases">
        <title>Comparative genomics and transcriptomics to analyze fruiting body development in filamentous ascomycetes.</title>
        <authorList>
            <consortium name="DOE Joint Genome Institute"/>
            <person name="Lutkenhaus R."/>
            <person name="Traeger S."/>
            <person name="Breuer J."/>
            <person name="Kuo A."/>
            <person name="Lipzen A."/>
            <person name="Pangilinan J."/>
            <person name="Dilworth D."/>
            <person name="Sandor L."/>
            <person name="Poggeler S."/>
            <person name="Barry K."/>
            <person name="Grigoriev I.V."/>
            <person name="Nowrousian M."/>
        </authorList>
    </citation>
    <scope>NUCLEOTIDE SEQUENCE [LARGE SCALE GENOMIC DNA]</scope>
    <source>
        <strain evidence="11 12">CBS 389.68</strain>
    </source>
</reference>
<keyword evidence="4 10" id="KW-0812">Transmembrane</keyword>
<keyword evidence="8 9" id="KW-0472">Membrane</keyword>
<comment type="function">
    <text evidence="9">Involved in transport from the ER to the Golgi apparatus as well as in intra-Golgi transport. It belongs to a super-family of proteins called t-SNAREs or soluble NSF (N-ethylmaleimide-sensitive factor) attachment protein receptor.</text>
</comment>
<dbReference type="Proteomes" id="UP000298138">
    <property type="component" value="Unassembled WGS sequence"/>
</dbReference>
<sequence>MTSTTNSWASLRQQARSLESHTENLFQTYSSFTSSPPPKPSSQELDTDAEIQDILKRRETTVASLARVLDSESALGSSAIKHQHLSLHRNTLAEHRKEYQRIKASITDSRNRTNLLTSVRNDINVYRSASRAEEGRANMSDGEYFLDERRRVDQSNLMADDVLNTAYAVNASFVDQRERLSHINRRMLHAAGKIPGINVIVGKIAQRKKRDSIIMASFIGFCFLMMLYFR</sequence>
<evidence type="ECO:0000256" key="1">
    <source>
        <dbReference type="ARBA" id="ARBA00004409"/>
    </source>
</evidence>
<evidence type="ECO:0000256" key="9">
    <source>
        <dbReference type="PIRNR" id="PIRNR027109"/>
    </source>
</evidence>
<organism evidence="11 12">
    <name type="scientific">Ascodesmis nigricans</name>
    <dbReference type="NCBI Taxonomy" id="341454"/>
    <lineage>
        <taxon>Eukaryota</taxon>
        <taxon>Fungi</taxon>
        <taxon>Dikarya</taxon>
        <taxon>Ascomycota</taxon>
        <taxon>Pezizomycotina</taxon>
        <taxon>Pezizomycetes</taxon>
        <taxon>Pezizales</taxon>
        <taxon>Ascodesmidaceae</taxon>
        <taxon>Ascodesmis</taxon>
    </lineage>
</organism>
<dbReference type="FunCoup" id="A0A4S2MTB9">
    <property type="interactions" value="870"/>
</dbReference>
<dbReference type="InParanoid" id="A0A4S2MTB9"/>
<evidence type="ECO:0000313" key="11">
    <source>
        <dbReference type="EMBL" id="TGZ79723.1"/>
    </source>
</evidence>
<dbReference type="GO" id="GO:0005484">
    <property type="term" value="F:SNAP receptor activity"/>
    <property type="evidence" value="ECO:0007669"/>
    <property type="project" value="TreeGrafter"/>
</dbReference>
<dbReference type="Pfam" id="PF12352">
    <property type="entry name" value="V-SNARE_C"/>
    <property type="match status" value="1"/>
</dbReference>
<name>A0A4S2MTB9_9PEZI</name>
<dbReference type="GO" id="GO:0048219">
    <property type="term" value="P:inter-Golgi cisterna vesicle-mediated transport"/>
    <property type="evidence" value="ECO:0007669"/>
    <property type="project" value="TreeGrafter"/>
</dbReference>
<dbReference type="PANTHER" id="PTHR21094:SF2">
    <property type="entry name" value="GOLGI SNAP RECEPTOR COMPLEX MEMBER 1"/>
    <property type="match status" value="1"/>
</dbReference>
<dbReference type="GO" id="GO:0031201">
    <property type="term" value="C:SNARE complex"/>
    <property type="evidence" value="ECO:0007669"/>
    <property type="project" value="TreeGrafter"/>
</dbReference>
<comment type="subcellular location">
    <subcellularLocation>
        <location evidence="1">Golgi apparatus membrane</location>
        <topology evidence="1">Single-pass type IV membrane protein</topology>
    </subcellularLocation>
</comment>
<feature type="transmembrane region" description="Helical" evidence="10">
    <location>
        <begin position="212"/>
        <end position="229"/>
    </location>
</feature>
<dbReference type="GO" id="GO:0005801">
    <property type="term" value="C:cis-Golgi network"/>
    <property type="evidence" value="ECO:0007669"/>
    <property type="project" value="InterPro"/>
</dbReference>
<evidence type="ECO:0000256" key="5">
    <source>
        <dbReference type="ARBA" id="ARBA00022927"/>
    </source>
</evidence>
<dbReference type="GO" id="GO:0005797">
    <property type="term" value="C:Golgi medial cisterna"/>
    <property type="evidence" value="ECO:0007669"/>
    <property type="project" value="TreeGrafter"/>
</dbReference>
<evidence type="ECO:0000256" key="8">
    <source>
        <dbReference type="ARBA" id="ARBA00023136"/>
    </source>
</evidence>
<dbReference type="PANTHER" id="PTHR21094">
    <property type="entry name" value="GOS-28 SNARE- RELATED"/>
    <property type="match status" value="1"/>
</dbReference>
<dbReference type="InterPro" id="IPR023601">
    <property type="entry name" value="Golgi_SNAP_su1"/>
</dbReference>
<evidence type="ECO:0000256" key="10">
    <source>
        <dbReference type="SAM" id="Phobius"/>
    </source>
</evidence>